<dbReference type="GO" id="GO:0042597">
    <property type="term" value="C:periplasmic space"/>
    <property type="evidence" value="ECO:0007669"/>
    <property type="project" value="UniProtKB-ARBA"/>
</dbReference>
<gene>
    <name evidence="7" type="ORF">E9998_05725</name>
</gene>
<dbReference type="GO" id="GO:0030313">
    <property type="term" value="C:cell envelope"/>
    <property type="evidence" value="ECO:0007669"/>
    <property type="project" value="UniProtKB-SubCell"/>
</dbReference>
<dbReference type="Gene3D" id="3.40.190.10">
    <property type="entry name" value="Periplasmic binding protein-like II"/>
    <property type="match status" value="1"/>
</dbReference>
<evidence type="ECO:0000256" key="1">
    <source>
        <dbReference type="ARBA" id="ARBA00004196"/>
    </source>
</evidence>
<dbReference type="GO" id="GO:0043190">
    <property type="term" value="C:ATP-binding cassette (ABC) transporter complex"/>
    <property type="evidence" value="ECO:0007669"/>
    <property type="project" value="InterPro"/>
</dbReference>
<keyword evidence="8" id="KW-1185">Reference proteome</keyword>
<dbReference type="EMBL" id="STGX01000003">
    <property type="protein sequence ID" value="THV30870.1"/>
    <property type="molecule type" value="Genomic_DNA"/>
</dbReference>
<feature type="transmembrane region" description="Helical" evidence="5">
    <location>
        <begin position="623"/>
        <end position="645"/>
    </location>
</feature>
<dbReference type="InterPro" id="IPR039424">
    <property type="entry name" value="SBP_5"/>
</dbReference>
<dbReference type="Pfam" id="PF00496">
    <property type="entry name" value="SBP_bac_5"/>
    <property type="match status" value="1"/>
</dbReference>
<evidence type="ECO:0000256" key="3">
    <source>
        <dbReference type="ARBA" id="ARBA00022448"/>
    </source>
</evidence>
<dbReference type="AlphaFoldDB" id="A0A4S8PJL4"/>
<evidence type="ECO:0000256" key="4">
    <source>
        <dbReference type="ARBA" id="ARBA00022729"/>
    </source>
</evidence>
<keyword evidence="5" id="KW-0812">Transmembrane</keyword>
<dbReference type="PANTHER" id="PTHR30290">
    <property type="entry name" value="PERIPLASMIC BINDING COMPONENT OF ABC TRANSPORTER"/>
    <property type="match status" value="1"/>
</dbReference>
<dbReference type="GO" id="GO:0015833">
    <property type="term" value="P:peptide transport"/>
    <property type="evidence" value="ECO:0007669"/>
    <property type="project" value="TreeGrafter"/>
</dbReference>
<accession>A0A4S8PJL4</accession>
<dbReference type="PIRSF" id="PIRSF002741">
    <property type="entry name" value="MppA"/>
    <property type="match status" value="1"/>
</dbReference>
<sequence>MKTFFTSLTTQEVFRHSVRYTEDRRRAREPLGRLVPGAECEDQHPMNPHALTRRFLSALAVLALTAGALAVAAPGAAAQEDDVDTLLIATNQEVDTFNPFKRRNVITYETSMMTYDTLVKMGTEYEPVPGLATEWVESEDGLTWTFTIREGVTWSDGEALTANDVAYTYGLLIENQAIHDWNVDFAGNLVSAEAPDDATFVLTLAQPAPWDVLTREVYIVPEHVWSQFPDPSADDANQLPLVGSGPFQVTEYKTDELIRLKANPDYWDGAPGFDEIVYDYYAETDAAVAALEAGEVDVVGSGMQGGLNPAQIEALAKQDHVTVNDVQGRRYVSITLNHGTVTQDGTEFGDGHPALKDPVVRKAMHMAIDKQALVDTVLDGSGSPATSIIPAIFAQYHWDGGDSLVQFDIEGANALLDEAGYERGEDGVRTMPGGGQRLSFRFYQHADNTAYATIAQFAVEWWAELGIEVVPEAIEQGELNNLAYLGEFDIAFSGWGVGPNPTEQLGMHTCAVLPTLTDGTERSSENSYCNPDFDALHEQQKVESDPDARAELVKEEQRLLYEDTPVIYLYYQNVMEAYDHDSVTGMTTQPTENGMVTGQQGFTWSYWSAQPVGGDGDEGGPSAWVWIAVAAAVIVVAGAGFVLTLRRKKTADERE</sequence>
<evidence type="ECO:0000259" key="6">
    <source>
        <dbReference type="Pfam" id="PF00496"/>
    </source>
</evidence>
<reference evidence="7 8" key="1">
    <citation type="journal article" date="2018" name="Int. J. Syst. Evol. Microbiol.">
        <title>Glycomyces paridis sp. nov., isolated from the medicinal plant Paris polyphylla.</title>
        <authorList>
            <person name="Fang X.M."/>
            <person name="Bai J.L."/>
            <person name="Su J."/>
            <person name="Zhao L.L."/>
            <person name="Liu H.Y."/>
            <person name="Ma B.P."/>
            <person name="Zhang Y.Q."/>
            <person name="Yu L.Y."/>
        </authorList>
    </citation>
    <scope>NUCLEOTIDE SEQUENCE [LARGE SCALE GENOMIC DNA]</scope>
    <source>
        <strain evidence="7 8">CPCC 204357</strain>
    </source>
</reference>
<feature type="transmembrane region" description="Helical" evidence="5">
    <location>
        <begin position="55"/>
        <end position="77"/>
    </location>
</feature>
<name>A0A4S8PJL4_9ACTN</name>
<evidence type="ECO:0000313" key="8">
    <source>
        <dbReference type="Proteomes" id="UP000305792"/>
    </source>
</evidence>
<proteinExistence type="inferred from homology"/>
<feature type="domain" description="Solute-binding protein family 5" evidence="6">
    <location>
        <begin position="126"/>
        <end position="503"/>
    </location>
</feature>
<comment type="similarity">
    <text evidence="2">Belongs to the bacterial solute-binding protein 5 family.</text>
</comment>
<dbReference type="InterPro" id="IPR030678">
    <property type="entry name" value="Peptide/Ni-bd"/>
</dbReference>
<evidence type="ECO:0000256" key="2">
    <source>
        <dbReference type="ARBA" id="ARBA00005695"/>
    </source>
</evidence>
<dbReference type="SUPFAM" id="SSF53850">
    <property type="entry name" value="Periplasmic binding protein-like II"/>
    <property type="match status" value="1"/>
</dbReference>
<dbReference type="Proteomes" id="UP000305792">
    <property type="component" value="Unassembled WGS sequence"/>
</dbReference>
<protein>
    <submittedName>
        <fullName evidence="7">ABC transporter substrate-binding protein</fullName>
    </submittedName>
</protein>
<organism evidence="7 8">
    <name type="scientific">Glycomyces paridis</name>
    <dbReference type="NCBI Taxonomy" id="2126555"/>
    <lineage>
        <taxon>Bacteria</taxon>
        <taxon>Bacillati</taxon>
        <taxon>Actinomycetota</taxon>
        <taxon>Actinomycetes</taxon>
        <taxon>Glycomycetales</taxon>
        <taxon>Glycomycetaceae</taxon>
        <taxon>Glycomyces</taxon>
    </lineage>
</organism>
<keyword evidence="3" id="KW-0813">Transport</keyword>
<dbReference type="GO" id="GO:1904680">
    <property type="term" value="F:peptide transmembrane transporter activity"/>
    <property type="evidence" value="ECO:0007669"/>
    <property type="project" value="TreeGrafter"/>
</dbReference>
<dbReference type="CDD" id="cd00995">
    <property type="entry name" value="PBP2_NikA_DppA_OppA_like"/>
    <property type="match status" value="1"/>
</dbReference>
<comment type="subcellular location">
    <subcellularLocation>
        <location evidence="1">Cell envelope</location>
    </subcellularLocation>
</comment>
<keyword evidence="5" id="KW-1133">Transmembrane helix</keyword>
<evidence type="ECO:0000313" key="7">
    <source>
        <dbReference type="EMBL" id="THV30870.1"/>
    </source>
</evidence>
<keyword evidence="4" id="KW-0732">Signal</keyword>
<dbReference type="InterPro" id="IPR000914">
    <property type="entry name" value="SBP_5_dom"/>
</dbReference>
<comment type="caution">
    <text evidence="7">The sequence shown here is derived from an EMBL/GenBank/DDBJ whole genome shotgun (WGS) entry which is preliminary data.</text>
</comment>
<keyword evidence="5" id="KW-0472">Membrane</keyword>
<dbReference type="Gene3D" id="3.10.105.10">
    <property type="entry name" value="Dipeptide-binding Protein, Domain 3"/>
    <property type="match status" value="1"/>
</dbReference>
<dbReference type="PANTHER" id="PTHR30290:SF10">
    <property type="entry name" value="PERIPLASMIC OLIGOPEPTIDE-BINDING PROTEIN-RELATED"/>
    <property type="match status" value="1"/>
</dbReference>
<evidence type="ECO:0000256" key="5">
    <source>
        <dbReference type="SAM" id="Phobius"/>
    </source>
</evidence>